<dbReference type="RefSeq" id="XP_001439634.1">
    <property type="nucleotide sequence ID" value="XM_001439597.1"/>
</dbReference>
<evidence type="ECO:0000256" key="1">
    <source>
        <dbReference type="SAM" id="MobiDB-lite"/>
    </source>
</evidence>
<reference evidence="2 3" key="1">
    <citation type="journal article" date="2006" name="Nature">
        <title>Global trends of whole-genome duplications revealed by the ciliate Paramecium tetraurelia.</title>
        <authorList>
            <consortium name="Genoscope"/>
            <person name="Aury J.-M."/>
            <person name="Jaillon O."/>
            <person name="Duret L."/>
            <person name="Noel B."/>
            <person name="Jubin C."/>
            <person name="Porcel B.M."/>
            <person name="Segurens B."/>
            <person name="Daubin V."/>
            <person name="Anthouard V."/>
            <person name="Aiach N."/>
            <person name="Arnaiz O."/>
            <person name="Billaut A."/>
            <person name="Beisson J."/>
            <person name="Blanc I."/>
            <person name="Bouhouche K."/>
            <person name="Camara F."/>
            <person name="Duharcourt S."/>
            <person name="Guigo R."/>
            <person name="Gogendeau D."/>
            <person name="Katinka M."/>
            <person name="Keller A.-M."/>
            <person name="Kissmehl R."/>
            <person name="Klotz C."/>
            <person name="Koll F."/>
            <person name="Le Moue A."/>
            <person name="Lepere C."/>
            <person name="Malinsky S."/>
            <person name="Nowacki M."/>
            <person name="Nowak J.K."/>
            <person name="Plattner H."/>
            <person name="Poulain J."/>
            <person name="Ruiz F."/>
            <person name="Serrano V."/>
            <person name="Zagulski M."/>
            <person name="Dessen P."/>
            <person name="Betermier M."/>
            <person name="Weissenbach J."/>
            <person name="Scarpelli C."/>
            <person name="Schachter V."/>
            <person name="Sperling L."/>
            <person name="Meyer E."/>
            <person name="Cohen J."/>
            <person name="Wincker P."/>
        </authorList>
    </citation>
    <scope>NUCLEOTIDE SEQUENCE [LARGE SCALE GENOMIC DNA]</scope>
    <source>
        <strain evidence="2 3">Stock d4-2</strain>
    </source>
</reference>
<name>A0CN70_PARTE</name>
<organism evidence="2 3">
    <name type="scientific">Paramecium tetraurelia</name>
    <dbReference type="NCBI Taxonomy" id="5888"/>
    <lineage>
        <taxon>Eukaryota</taxon>
        <taxon>Sar</taxon>
        <taxon>Alveolata</taxon>
        <taxon>Ciliophora</taxon>
        <taxon>Intramacronucleata</taxon>
        <taxon>Oligohymenophorea</taxon>
        <taxon>Peniculida</taxon>
        <taxon>Parameciidae</taxon>
        <taxon>Paramecium</taxon>
    </lineage>
</organism>
<gene>
    <name evidence="2" type="ORF">GSPATT00008678001</name>
</gene>
<dbReference type="HOGENOM" id="CLU_3352176_0_0_1"/>
<accession>A0CN70</accession>
<dbReference type="Proteomes" id="UP000000600">
    <property type="component" value="Unassembled WGS sequence"/>
</dbReference>
<feature type="region of interest" description="Disordered" evidence="1">
    <location>
        <begin position="1"/>
        <end position="25"/>
    </location>
</feature>
<keyword evidence="3" id="KW-1185">Reference proteome</keyword>
<dbReference type="InParanoid" id="A0CN70"/>
<evidence type="ECO:0000313" key="3">
    <source>
        <dbReference type="Proteomes" id="UP000000600"/>
    </source>
</evidence>
<sequence length="37" mass="4426">MEQEQGQGLPIPMIPKIKPFPNHQQVYQDRCRNQKFT</sequence>
<dbReference type="KEGG" id="ptm:GSPATT00008678001"/>
<dbReference type="GeneID" id="5025419"/>
<feature type="compositionally biased region" description="Low complexity" evidence="1">
    <location>
        <begin position="10"/>
        <end position="21"/>
    </location>
</feature>
<dbReference type="AlphaFoldDB" id="A0CN70"/>
<proteinExistence type="predicted"/>
<dbReference type="EMBL" id="CT868119">
    <property type="protein sequence ID" value="CAK72237.1"/>
    <property type="molecule type" value="Genomic_DNA"/>
</dbReference>
<evidence type="ECO:0000313" key="2">
    <source>
        <dbReference type="EMBL" id="CAK72237.1"/>
    </source>
</evidence>
<protein>
    <submittedName>
        <fullName evidence="2">Uncharacterized protein</fullName>
    </submittedName>
</protein>